<organism evidence="2 3">
    <name type="scientific">Mytilus coruscus</name>
    <name type="common">Sea mussel</name>
    <dbReference type="NCBI Taxonomy" id="42192"/>
    <lineage>
        <taxon>Eukaryota</taxon>
        <taxon>Metazoa</taxon>
        <taxon>Spiralia</taxon>
        <taxon>Lophotrochozoa</taxon>
        <taxon>Mollusca</taxon>
        <taxon>Bivalvia</taxon>
        <taxon>Autobranchia</taxon>
        <taxon>Pteriomorphia</taxon>
        <taxon>Mytilida</taxon>
        <taxon>Mytiloidea</taxon>
        <taxon>Mytilidae</taxon>
        <taxon>Mytilinae</taxon>
        <taxon>Mytilus</taxon>
    </lineage>
</organism>
<dbReference type="Proteomes" id="UP000507470">
    <property type="component" value="Unassembled WGS sequence"/>
</dbReference>
<proteinExistence type="predicted"/>
<gene>
    <name evidence="2" type="ORF">MCOR_978</name>
</gene>
<sequence>MEHIDVTTRFVRRLSLSFHLAFLCRFLQCIDDKDAESVMDMLESDQLSSETWDKQLSEFMDAGSSKNATFRLHMEMMQHCDEVVAVYLAERLGGLQSTFSAGHFHQCMKKTLYSTPIGNTSTNFASDSKREVDHQDVLRGFRSGSTLPAANSRMSLIDS</sequence>
<evidence type="ECO:0000256" key="1">
    <source>
        <dbReference type="SAM" id="SignalP"/>
    </source>
</evidence>
<name>A0A6J7ZWN3_MYTCO</name>
<reference evidence="2 3" key="1">
    <citation type="submission" date="2020-06" db="EMBL/GenBank/DDBJ databases">
        <authorList>
            <person name="Li R."/>
            <person name="Bekaert M."/>
        </authorList>
    </citation>
    <scope>NUCLEOTIDE SEQUENCE [LARGE SCALE GENOMIC DNA]</scope>
    <source>
        <strain evidence="3">wild</strain>
    </source>
</reference>
<keyword evidence="3" id="KW-1185">Reference proteome</keyword>
<dbReference type="AlphaFoldDB" id="A0A6J7ZWN3"/>
<evidence type="ECO:0000313" key="3">
    <source>
        <dbReference type="Proteomes" id="UP000507470"/>
    </source>
</evidence>
<evidence type="ECO:0000313" key="2">
    <source>
        <dbReference type="EMBL" id="CAC5357201.1"/>
    </source>
</evidence>
<keyword evidence="1" id="KW-0732">Signal</keyword>
<dbReference type="EMBL" id="CACVKT020000200">
    <property type="protein sequence ID" value="CAC5357201.1"/>
    <property type="molecule type" value="Genomic_DNA"/>
</dbReference>
<accession>A0A6J7ZWN3</accession>
<feature type="chain" id="PRO_5026670839" evidence="1">
    <location>
        <begin position="30"/>
        <end position="159"/>
    </location>
</feature>
<protein>
    <submittedName>
        <fullName evidence="2">Uncharacterized protein</fullName>
    </submittedName>
</protein>
<feature type="signal peptide" evidence="1">
    <location>
        <begin position="1"/>
        <end position="29"/>
    </location>
</feature>